<evidence type="ECO:0000256" key="1">
    <source>
        <dbReference type="ARBA" id="ARBA00004123"/>
    </source>
</evidence>
<keyword evidence="6" id="KW-0963">Cytoplasm</keyword>
<dbReference type="Gene3D" id="3.40.50.300">
    <property type="entry name" value="P-loop containing nucleotide triphosphate hydrolases"/>
    <property type="match status" value="1"/>
</dbReference>
<dbReference type="PANTHER" id="PTHR12896">
    <property type="entry name" value="PAX6 NEIGHBOR PROTEIN PAXNEB"/>
    <property type="match status" value="1"/>
</dbReference>
<dbReference type="GO" id="GO:0005737">
    <property type="term" value="C:cytoplasm"/>
    <property type="evidence" value="ECO:0007669"/>
    <property type="project" value="UniProtKB-SubCell"/>
</dbReference>
<evidence type="ECO:0000256" key="3">
    <source>
        <dbReference type="ARBA" id="ARBA00005043"/>
    </source>
</evidence>
<dbReference type="GO" id="GO:0008023">
    <property type="term" value="C:transcription elongation factor complex"/>
    <property type="evidence" value="ECO:0007669"/>
    <property type="project" value="TreeGrafter"/>
</dbReference>
<evidence type="ECO:0000256" key="8">
    <source>
        <dbReference type="ARBA" id="ARBA00023242"/>
    </source>
</evidence>
<protein>
    <recommendedName>
        <fullName evidence="5">Elongator complex protein 4</fullName>
    </recommendedName>
</protein>
<keyword evidence="7" id="KW-0819">tRNA processing</keyword>
<evidence type="ECO:0000256" key="4">
    <source>
        <dbReference type="ARBA" id="ARBA00007573"/>
    </source>
</evidence>
<evidence type="ECO:0000256" key="6">
    <source>
        <dbReference type="ARBA" id="ARBA00022490"/>
    </source>
</evidence>
<evidence type="ECO:0000256" key="7">
    <source>
        <dbReference type="ARBA" id="ARBA00022694"/>
    </source>
</evidence>
<accession>A0A9N6WRE1</accession>
<organism evidence="9">
    <name type="scientific">Lynceus sp. MCZ IZ 141354</name>
    <dbReference type="NCBI Taxonomy" id="1930659"/>
    <lineage>
        <taxon>Eukaryota</taxon>
        <taxon>Metazoa</taxon>
        <taxon>Ecdysozoa</taxon>
        <taxon>Arthropoda</taxon>
        <taxon>Crustacea</taxon>
        <taxon>Branchiopoda</taxon>
        <taxon>Diplostraca</taxon>
        <taxon>Laevicaudata</taxon>
        <taxon>Lynceidae</taxon>
        <taxon>Lynceus</taxon>
    </lineage>
</organism>
<gene>
    <name evidence="9" type="primary">EOG090X0ALT</name>
</gene>
<dbReference type="Pfam" id="PF05625">
    <property type="entry name" value="PAXNEB"/>
    <property type="match status" value="1"/>
</dbReference>
<evidence type="ECO:0000313" key="9">
    <source>
        <dbReference type="EMBL" id="CAG4645706.1"/>
    </source>
</evidence>
<dbReference type="EMBL" id="OC989051">
    <property type="protein sequence ID" value="CAG4645706.1"/>
    <property type="molecule type" value="Genomic_DNA"/>
</dbReference>
<evidence type="ECO:0000256" key="2">
    <source>
        <dbReference type="ARBA" id="ARBA00004496"/>
    </source>
</evidence>
<reference evidence="9" key="1">
    <citation type="submission" date="2021-04" db="EMBL/GenBank/DDBJ databases">
        <authorList>
            <person name="Cornetti L."/>
        </authorList>
    </citation>
    <scope>NUCLEOTIDE SEQUENCE</scope>
</reference>
<dbReference type="AlphaFoldDB" id="A0A9N6WRE1"/>
<dbReference type="InterPro" id="IPR008728">
    <property type="entry name" value="Elongator_complex_protein_4"/>
</dbReference>
<comment type="pathway">
    <text evidence="3">tRNA modification; 5-methoxycarbonylmethyl-2-thiouridine-tRNA biosynthesis.</text>
</comment>
<comment type="similarity">
    <text evidence="4">Belongs to the ELP4 family.</text>
</comment>
<dbReference type="GO" id="GO:0002098">
    <property type="term" value="P:tRNA wobble uridine modification"/>
    <property type="evidence" value="ECO:0007669"/>
    <property type="project" value="InterPro"/>
</dbReference>
<dbReference type="GO" id="GO:0033588">
    <property type="term" value="C:elongator holoenzyme complex"/>
    <property type="evidence" value="ECO:0007669"/>
    <property type="project" value="InterPro"/>
</dbReference>
<evidence type="ECO:0000256" key="5">
    <source>
        <dbReference type="ARBA" id="ARBA00020265"/>
    </source>
</evidence>
<comment type="subcellular location">
    <subcellularLocation>
        <location evidence="2">Cytoplasm</location>
    </subcellularLocation>
    <subcellularLocation>
        <location evidence="1">Nucleus</location>
    </subcellularLocation>
</comment>
<sequence>MIDNLPTKTVFENQGDSKTNNDELRIAWRYKNMALTDTPEKKHAEFYDLSKSRVISETDRQRINVWDGQSLDENLSTNSNPLFQDLLQKMYQASQSLNPQNILRIVIHGFGSLLWMENDISLSGFLLALKAIVRSTNSVAIVTLSSSTPPVESERCYHLADMVMRLKSITNDKLNLDFHGILEIRKFARINSLRAFGGHDGQSRFGFKVNKKKFVIEKLHLPPDLGTDVDLLDSSSPTASSKSLHFADVKKGRFFQSNINESSKICHVSHSTCDVENSIDRRTVEL</sequence>
<dbReference type="InterPro" id="IPR027417">
    <property type="entry name" value="P-loop_NTPase"/>
</dbReference>
<keyword evidence="8" id="KW-0539">Nucleus</keyword>
<name>A0A9N6WRE1_9CRUS</name>
<proteinExistence type="inferred from homology"/>
<dbReference type="PANTHER" id="PTHR12896:SF1">
    <property type="entry name" value="ELONGATOR COMPLEX PROTEIN 4"/>
    <property type="match status" value="1"/>
</dbReference>